<protein>
    <recommendedName>
        <fullName evidence="3">DUF2017 domain-containing protein</fullName>
    </recommendedName>
</protein>
<evidence type="ECO:0000313" key="2">
    <source>
        <dbReference type="Proteomes" id="UP001218638"/>
    </source>
</evidence>
<proteinExistence type="predicted"/>
<gene>
    <name evidence="1" type="ORF">PXH66_10670</name>
</gene>
<dbReference type="KEGG" id="slom:PXH66_10670"/>
<dbReference type="EMBL" id="CP119075">
    <property type="protein sequence ID" value="WED67312.1"/>
    <property type="molecule type" value="Genomic_DNA"/>
</dbReference>
<dbReference type="Pfam" id="PF09438">
    <property type="entry name" value="DUF2017"/>
    <property type="match status" value="1"/>
</dbReference>
<organism evidence="1 2">
    <name type="scientific">Synoicihabitans lomoniglobus</name>
    <dbReference type="NCBI Taxonomy" id="2909285"/>
    <lineage>
        <taxon>Bacteria</taxon>
        <taxon>Pseudomonadati</taxon>
        <taxon>Verrucomicrobiota</taxon>
        <taxon>Opitutia</taxon>
        <taxon>Opitutales</taxon>
        <taxon>Opitutaceae</taxon>
        <taxon>Synoicihabitans</taxon>
    </lineage>
</organism>
<evidence type="ECO:0000313" key="1">
    <source>
        <dbReference type="EMBL" id="WED67312.1"/>
    </source>
</evidence>
<keyword evidence="2" id="KW-1185">Reference proteome</keyword>
<dbReference type="Proteomes" id="UP001218638">
    <property type="component" value="Chromosome"/>
</dbReference>
<reference evidence="1" key="1">
    <citation type="submission" date="2023-03" db="EMBL/GenBank/DDBJ databases">
        <title>Lomoglobus Profundus gen. nov., sp. nov., a novel member of the phylum Verrucomicrobia, isolated from deep-marine sediment of South China Sea.</title>
        <authorList>
            <person name="Ahmad T."/>
            <person name="Ishaq S.E."/>
            <person name="Wang F."/>
        </authorList>
    </citation>
    <scope>NUCLEOTIDE SEQUENCE</scope>
    <source>
        <strain evidence="1">LMO-M01</strain>
    </source>
</reference>
<dbReference type="RefSeq" id="WP_330928113.1">
    <property type="nucleotide sequence ID" value="NZ_CP119075.1"/>
</dbReference>
<dbReference type="AlphaFoldDB" id="A0AAF0CSM5"/>
<dbReference type="InterPro" id="IPR018561">
    <property type="entry name" value="AosR"/>
</dbReference>
<accession>A0AAF0CSM5</accession>
<sequence>MKRIEVKLSLAVVAPLLDVIKSAADTLDDELAAPLPLEQVAEELRDDWRTELVADQNGDVSALLALFDSDFFASGVVNFDEDNADAILRACAAVRLRLRDRFLDEVSDDILESGDVDLDDLEEVDRRAFMCYLFLATVQELVIEHLEPSEAD</sequence>
<evidence type="ECO:0008006" key="3">
    <source>
        <dbReference type="Google" id="ProtNLM"/>
    </source>
</evidence>
<name>A0AAF0CSM5_9BACT</name>